<dbReference type="Pfam" id="PF17919">
    <property type="entry name" value="RT_RNaseH_2"/>
    <property type="match status" value="1"/>
</dbReference>
<evidence type="ECO:0000313" key="8">
    <source>
        <dbReference type="EMBL" id="KAE8928689.1"/>
    </source>
</evidence>
<dbReference type="Proteomes" id="UP000460718">
    <property type="component" value="Unassembled WGS sequence"/>
</dbReference>
<keyword evidence="2" id="KW-0548">Nucleotidyltransferase</keyword>
<evidence type="ECO:0000313" key="11">
    <source>
        <dbReference type="EMBL" id="KAE9191463.1"/>
    </source>
</evidence>
<evidence type="ECO:0000256" key="1">
    <source>
        <dbReference type="ARBA" id="ARBA00022679"/>
    </source>
</evidence>
<evidence type="ECO:0000313" key="13">
    <source>
        <dbReference type="Proteomes" id="UP000433483"/>
    </source>
</evidence>
<keyword evidence="4" id="KW-0378">Hydrolase</keyword>
<dbReference type="Proteomes" id="UP000433483">
    <property type="component" value="Unassembled WGS sequence"/>
</dbReference>
<keyword evidence="5" id="KW-0511">Multifunctional enzyme</keyword>
<keyword evidence="13" id="KW-1185">Reference proteome</keyword>
<protein>
    <recommendedName>
        <fullName evidence="7">Reverse transcriptase domain-containing protein</fullName>
    </recommendedName>
</protein>
<dbReference type="Proteomes" id="UP000429523">
    <property type="component" value="Unassembled WGS sequence"/>
</dbReference>
<evidence type="ECO:0000313" key="12">
    <source>
        <dbReference type="Proteomes" id="UP000429523"/>
    </source>
</evidence>
<gene>
    <name evidence="11" type="ORF">PF005_g18835</name>
    <name evidence="10" type="ORF">PF006_g19198</name>
    <name evidence="8" type="ORF">PF009_g21177</name>
    <name evidence="9" type="ORF">PF011_g17643</name>
</gene>
<comment type="caution">
    <text evidence="10">The sequence shown here is derived from an EMBL/GenBank/DDBJ whole genome shotgun (WGS) entry which is preliminary data.</text>
</comment>
<dbReference type="CDD" id="cd09274">
    <property type="entry name" value="RNase_HI_RT_Ty3"/>
    <property type="match status" value="1"/>
</dbReference>
<accession>A0A6A3SFU9</accession>
<dbReference type="InterPro" id="IPR050951">
    <property type="entry name" value="Retrovirus_Pol_polyprotein"/>
</dbReference>
<keyword evidence="1" id="KW-0808">Transferase</keyword>
<dbReference type="EMBL" id="QXGB01001398">
    <property type="protein sequence ID" value="KAE9191463.1"/>
    <property type="molecule type" value="Genomic_DNA"/>
</dbReference>
<dbReference type="InterPro" id="IPR041577">
    <property type="entry name" value="RT_RNaseH_2"/>
</dbReference>
<evidence type="ECO:0000256" key="5">
    <source>
        <dbReference type="ARBA" id="ARBA00023268"/>
    </source>
</evidence>
<feature type="domain" description="Reverse transcriptase" evidence="7">
    <location>
        <begin position="496"/>
        <end position="676"/>
    </location>
</feature>
<evidence type="ECO:0000313" key="15">
    <source>
        <dbReference type="Proteomes" id="UP000460718"/>
    </source>
</evidence>
<dbReference type="GO" id="GO:0004519">
    <property type="term" value="F:endonuclease activity"/>
    <property type="evidence" value="ECO:0007669"/>
    <property type="project" value="UniProtKB-KW"/>
</dbReference>
<dbReference type="InterPro" id="IPR021109">
    <property type="entry name" value="Peptidase_aspartic_dom_sf"/>
</dbReference>
<evidence type="ECO:0000259" key="7">
    <source>
        <dbReference type="PROSITE" id="PS50878"/>
    </source>
</evidence>
<dbReference type="InterPro" id="IPR043128">
    <property type="entry name" value="Rev_trsase/Diguanyl_cyclase"/>
</dbReference>
<keyword evidence="4" id="KW-0255">Endonuclease</keyword>
<evidence type="ECO:0000256" key="2">
    <source>
        <dbReference type="ARBA" id="ARBA00022695"/>
    </source>
</evidence>
<dbReference type="PROSITE" id="PS50878">
    <property type="entry name" value="RT_POL"/>
    <property type="match status" value="1"/>
</dbReference>
<feature type="region of interest" description="Disordered" evidence="6">
    <location>
        <begin position="71"/>
        <end position="92"/>
    </location>
</feature>
<dbReference type="EMBL" id="QXGF01001639">
    <property type="protein sequence ID" value="KAE8928689.1"/>
    <property type="molecule type" value="Genomic_DNA"/>
</dbReference>
<dbReference type="GO" id="GO:0016779">
    <property type="term" value="F:nucleotidyltransferase activity"/>
    <property type="evidence" value="ECO:0007669"/>
    <property type="project" value="UniProtKB-KW"/>
</dbReference>
<dbReference type="Pfam" id="PF00078">
    <property type="entry name" value="RVT_1"/>
    <property type="match status" value="1"/>
</dbReference>
<dbReference type="EMBL" id="QXGA01001561">
    <property type="protein sequence ID" value="KAE9115784.1"/>
    <property type="molecule type" value="Genomic_DNA"/>
</dbReference>
<feature type="compositionally biased region" description="Basic and acidic residues" evidence="6">
    <location>
        <begin position="75"/>
        <end position="89"/>
    </location>
</feature>
<reference evidence="12 13" key="1">
    <citation type="submission" date="2018-08" db="EMBL/GenBank/DDBJ databases">
        <title>Genomic investigation of the strawberry pathogen Phytophthora fragariae indicates pathogenicity is determined by transcriptional variation in three key races.</title>
        <authorList>
            <person name="Adams T.M."/>
            <person name="Armitage A.D."/>
            <person name="Sobczyk M.K."/>
            <person name="Bates H.J."/>
            <person name="Dunwell J.M."/>
            <person name="Nellist C.F."/>
            <person name="Harrison R.J."/>
        </authorList>
    </citation>
    <scope>NUCLEOTIDE SEQUENCE [LARGE SCALE GENOMIC DNA]</scope>
    <source>
        <strain evidence="11 13">NOV-27</strain>
        <strain evidence="10 14">NOV-5</strain>
        <strain evidence="8 12">NOV-9</strain>
        <strain evidence="9 15">SCRP245</strain>
    </source>
</reference>
<dbReference type="PANTHER" id="PTHR37984:SF5">
    <property type="entry name" value="PROTEIN NYNRIN-LIKE"/>
    <property type="match status" value="1"/>
</dbReference>
<dbReference type="PANTHER" id="PTHR37984">
    <property type="entry name" value="PROTEIN CBG26694"/>
    <property type="match status" value="1"/>
</dbReference>
<dbReference type="AlphaFoldDB" id="A0A6A3SFU9"/>
<dbReference type="FunFam" id="3.30.70.270:FF:000020">
    <property type="entry name" value="Transposon Tf2-6 polyprotein-like Protein"/>
    <property type="match status" value="1"/>
</dbReference>
<dbReference type="Gene3D" id="3.10.10.10">
    <property type="entry name" value="HIV Type 1 Reverse Transcriptase, subunit A, domain 1"/>
    <property type="match status" value="1"/>
</dbReference>
<evidence type="ECO:0000313" key="14">
    <source>
        <dbReference type="Proteomes" id="UP000440732"/>
    </source>
</evidence>
<keyword evidence="3" id="KW-0540">Nuclease</keyword>
<dbReference type="FunFam" id="3.10.20.370:FF:000001">
    <property type="entry name" value="Retrovirus-related Pol polyprotein from transposon 17.6-like protein"/>
    <property type="match status" value="1"/>
</dbReference>
<dbReference type="SUPFAM" id="SSF56672">
    <property type="entry name" value="DNA/RNA polymerases"/>
    <property type="match status" value="1"/>
</dbReference>
<organism evidence="10 14">
    <name type="scientific">Phytophthora fragariae</name>
    <dbReference type="NCBI Taxonomy" id="53985"/>
    <lineage>
        <taxon>Eukaryota</taxon>
        <taxon>Sar</taxon>
        <taxon>Stramenopiles</taxon>
        <taxon>Oomycota</taxon>
        <taxon>Peronosporomycetes</taxon>
        <taxon>Peronosporales</taxon>
        <taxon>Peronosporaceae</taxon>
        <taxon>Phytophthora</taxon>
    </lineage>
</organism>
<evidence type="ECO:0000313" key="10">
    <source>
        <dbReference type="EMBL" id="KAE9115784.1"/>
    </source>
</evidence>
<dbReference type="OrthoDB" id="129867at2759"/>
<dbReference type="Gene3D" id="2.40.70.10">
    <property type="entry name" value="Acid Proteases"/>
    <property type="match status" value="1"/>
</dbReference>
<evidence type="ECO:0000256" key="4">
    <source>
        <dbReference type="ARBA" id="ARBA00022759"/>
    </source>
</evidence>
<dbReference type="Gene3D" id="3.30.70.270">
    <property type="match status" value="2"/>
</dbReference>
<dbReference type="CDD" id="cd01647">
    <property type="entry name" value="RT_LTR"/>
    <property type="match status" value="1"/>
</dbReference>
<evidence type="ECO:0000256" key="6">
    <source>
        <dbReference type="SAM" id="MobiDB-lite"/>
    </source>
</evidence>
<sequence>MCAEGDAPTNTPMMMDDNVVDDGVVPKEGATARTVTEAEDQLVYPELGTEFTDTTVTKLGSMAKVRMAVKRSKREAKQQRAQRTRERAAKNTCNDDEVARVVAELDAECERRRQRHANEARSALEVRRQRRVVDGGDEVGERARVNLVQHEDAKVVGNDEGDGGMSVAASDGLPTAAMMVDGVQQYVKTDSGARYSVPGTDWMTRGEKHHVDAPVMYVEGIGGFLLDVLGVWTFSMTNVYGQTVTIDACIVEGCTGEFLVGVDFLERHRATVDFDRGEVRYPERNHEVIIPFRTTKETTDSAVAAVRLASATNLHRRAVQTVEVAIAAPDGEKGVFLPTVNHGAVLLASAVTKVTNGKAMVPAINTYGGRIKLPSRKELGVWIPITQDMELLTMHGELDPERVNTWLDELADANTPLDDEHDVNIGTEEPSTRMLILKLLRAYRDLANAQDECPPATTLNIEHHFDTGDAAPIMMRRRRQAQTEDAIVDGNVDSMLSAGLIEHGEGAWGFPVVLERKKDGSVRFCVDYRALNSVTRKDVYPLPRIDETLESLGGARLFTTLDLRSGYWQIRVAEEDRDKTVFMTKRGLYRFKRMPFGLTNAPATFQRLMNGVLRGLTWMTCLGYLDDIIIFTEGGIERHVVELAGVLERLRSAGLSLKLKKCTFATTSMEYLGHHLSDKGVQPVERLVRSVREFPRPVDATEVKRFVHLAGYYRKFIAAFGSIVEPLTRLLKKDVQWEWSEAQEFAFERVKMLLTTRPLLLYPNFELPFRLVTDASKVGLGACLMQDHGRGWQPIAYGSKVNNKAESNYSITELECLAMVWSVKMFRPYLYGRAFTIITDHAALKWLMTRPSATRI</sequence>
<evidence type="ECO:0000313" key="9">
    <source>
        <dbReference type="EMBL" id="KAE8992181.1"/>
    </source>
</evidence>
<dbReference type="Proteomes" id="UP000440732">
    <property type="component" value="Unassembled WGS sequence"/>
</dbReference>
<dbReference type="EMBL" id="QXFW01001351">
    <property type="protein sequence ID" value="KAE8992181.1"/>
    <property type="molecule type" value="Genomic_DNA"/>
</dbReference>
<name>A0A6A3SFU9_9STRA</name>
<proteinExistence type="predicted"/>
<evidence type="ECO:0000256" key="3">
    <source>
        <dbReference type="ARBA" id="ARBA00022722"/>
    </source>
</evidence>
<dbReference type="InterPro" id="IPR000477">
    <property type="entry name" value="RT_dom"/>
</dbReference>
<dbReference type="InterPro" id="IPR043502">
    <property type="entry name" value="DNA/RNA_pol_sf"/>
</dbReference>